<name>A0A979FSK2_HYAAZ</name>
<dbReference type="InterPro" id="IPR001254">
    <property type="entry name" value="Trypsin_dom"/>
</dbReference>
<dbReference type="KEGG" id="hazt:108671927"/>
<dbReference type="InterPro" id="IPR043504">
    <property type="entry name" value="Peptidase_S1_PA_chymotrypsin"/>
</dbReference>
<evidence type="ECO:0000313" key="4">
    <source>
        <dbReference type="RefSeq" id="XP_047739135.1"/>
    </source>
</evidence>
<accession>A0A979FSK2</accession>
<dbReference type="CDD" id="cd00190">
    <property type="entry name" value="Tryp_SPc"/>
    <property type="match status" value="1"/>
</dbReference>
<dbReference type="Pfam" id="PF00089">
    <property type="entry name" value="Trypsin"/>
    <property type="match status" value="1"/>
</dbReference>
<dbReference type="SMART" id="SM00020">
    <property type="entry name" value="Tryp_SPc"/>
    <property type="match status" value="1"/>
</dbReference>
<dbReference type="AlphaFoldDB" id="A0A979FSK2"/>
<evidence type="ECO:0000259" key="2">
    <source>
        <dbReference type="PROSITE" id="PS50240"/>
    </source>
</evidence>
<dbReference type="InterPro" id="IPR026992">
    <property type="entry name" value="DIOX_N"/>
</dbReference>
<dbReference type="PROSITE" id="PS50240">
    <property type="entry name" value="TRYPSIN_DOM"/>
    <property type="match status" value="1"/>
</dbReference>
<sequence length="291" mass="31348">MLSSTARASAAKKLTRIVGGNNTLVNEFPWQAALYIAATKKFMCGGSLITNQHILTAAHCFEALTAANMVVHFRAHNISDPSETSVVERFVKAVYIHKSYDNTTKNNDIAIIHLNQTVDISANLLPVCLPSSAKSKYANVSAVVTGCGASTFHGPTISTLQKVQVPVLSRKDCMNKTGYSAAQIQITRKMLCAGAAGLDSCQGNSGGPLVYLDNTQSYSQRIGRQLTDACLNIGFVYITGHGIPESLIEKAFSSTGKFFELPLAVKEKYDRLDGQGWEATSRNTSCARVSM</sequence>
<gene>
    <name evidence="4" type="primary">LOC108671927</name>
</gene>
<dbReference type="InterPro" id="IPR009003">
    <property type="entry name" value="Peptidase_S1_PA"/>
</dbReference>
<proteinExistence type="predicted"/>
<dbReference type="Pfam" id="PF14226">
    <property type="entry name" value="DIOX_N"/>
    <property type="match status" value="1"/>
</dbReference>
<dbReference type="SUPFAM" id="SSF50494">
    <property type="entry name" value="Trypsin-like serine proteases"/>
    <property type="match status" value="1"/>
</dbReference>
<dbReference type="InterPro" id="IPR018114">
    <property type="entry name" value="TRYPSIN_HIS"/>
</dbReference>
<dbReference type="OrthoDB" id="10012881at2759"/>
<keyword evidence="3" id="KW-1185">Reference proteome</keyword>
<dbReference type="InterPro" id="IPR001314">
    <property type="entry name" value="Peptidase_S1A"/>
</dbReference>
<evidence type="ECO:0000256" key="1">
    <source>
        <dbReference type="ARBA" id="ARBA00023157"/>
    </source>
</evidence>
<feature type="domain" description="Peptidase S1" evidence="2">
    <location>
        <begin position="17"/>
        <end position="291"/>
    </location>
</feature>
<dbReference type="FunFam" id="2.40.10.10:FF:000068">
    <property type="entry name" value="transmembrane protease serine 2"/>
    <property type="match status" value="1"/>
</dbReference>
<dbReference type="RefSeq" id="XP_047739135.1">
    <property type="nucleotide sequence ID" value="XM_047883179.1"/>
</dbReference>
<dbReference type="Gene3D" id="2.40.10.10">
    <property type="entry name" value="Trypsin-like serine proteases"/>
    <property type="match status" value="1"/>
</dbReference>
<protein>
    <submittedName>
        <fullName evidence="4">Plasma kallikrein</fullName>
    </submittedName>
</protein>
<dbReference type="PANTHER" id="PTHR24252:SF7">
    <property type="entry name" value="HYALIN"/>
    <property type="match status" value="1"/>
</dbReference>
<dbReference type="PANTHER" id="PTHR24252">
    <property type="entry name" value="ACROSIN-RELATED"/>
    <property type="match status" value="1"/>
</dbReference>
<dbReference type="SUPFAM" id="SSF51197">
    <property type="entry name" value="Clavaminate synthase-like"/>
    <property type="match status" value="1"/>
</dbReference>
<dbReference type="PRINTS" id="PR00722">
    <property type="entry name" value="CHYMOTRYPSIN"/>
</dbReference>
<dbReference type="GO" id="GO:0006508">
    <property type="term" value="P:proteolysis"/>
    <property type="evidence" value="ECO:0007669"/>
    <property type="project" value="InterPro"/>
</dbReference>
<dbReference type="Proteomes" id="UP000694843">
    <property type="component" value="Unplaced"/>
</dbReference>
<evidence type="ECO:0000313" key="3">
    <source>
        <dbReference type="Proteomes" id="UP000694843"/>
    </source>
</evidence>
<dbReference type="GeneID" id="108671927"/>
<reference evidence="4" key="1">
    <citation type="submission" date="2025-08" db="UniProtKB">
        <authorList>
            <consortium name="RefSeq"/>
        </authorList>
    </citation>
    <scope>IDENTIFICATION</scope>
    <source>
        <tissue evidence="4">Whole organism</tissue>
    </source>
</reference>
<dbReference type="PROSITE" id="PS00134">
    <property type="entry name" value="TRYPSIN_HIS"/>
    <property type="match status" value="1"/>
</dbReference>
<keyword evidence="1" id="KW-1015">Disulfide bond</keyword>
<dbReference type="GO" id="GO:0004252">
    <property type="term" value="F:serine-type endopeptidase activity"/>
    <property type="evidence" value="ECO:0007669"/>
    <property type="project" value="InterPro"/>
</dbReference>
<organism evidence="3 4">
    <name type="scientific">Hyalella azteca</name>
    <name type="common">Amphipod</name>
    <dbReference type="NCBI Taxonomy" id="294128"/>
    <lineage>
        <taxon>Eukaryota</taxon>
        <taxon>Metazoa</taxon>
        <taxon>Ecdysozoa</taxon>
        <taxon>Arthropoda</taxon>
        <taxon>Crustacea</taxon>
        <taxon>Multicrustacea</taxon>
        <taxon>Malacostraca</taxon>
        <taxon>Eumalacostraca</taxon>
        <taxon>Peracarida</taxon>
        <taxon>Amphipoda</taxon>
        <taxon>Senticaudata</taxon>
        <taxon>Talitrida</taxon>
        <taxon>Talitroidea</taxon>
        <taxon>Hyalellidae</taxon>
        <taxon>Hyalella</taxon>
    </lineage>
</organism>